<protein>
    <submittedName>
        <fullName evidence="2">ATP-binding protein</fullName>
    </submittedName>
</protein>
<dbReference type="RefSeq" id="WP_237381330.1">
    <property type="nucleotide sequence ID" value="NZ_CP071793.1"/>
</dbReference>
<keyword evidence="2" id="KW-0547">Nucleotide-binding</keyword>
<dbReference type="GO" id="GO:0005524">
    <property type="term" value="F:ATP binding"/>
    <property type="evidence" value="ECO:0007669"/>
    <property type="project" value="UniProtKB-KW"/>
</dbReference>
<dbReference type="KEGG" id="scor:J3U87_01910"/>
<dbReference type="AlphaFoldDB" id="A0A8A4TMI9"/>
<proteinExistence type="predicted"/>
<reference evidence="2" key="1">
    <citation type="submission" date="2021-03" db="EMBL/GenBank/DDBJ databases">
        <title>Acanthopleuribacteraceae sp. M133.</title>
        <authorList>
            <person name="Wang G."/>
        </authorList>
    </citation>
    <scope>NUCLEOTIDE SEQUENCE</scope>
    <source>
        <strain evidence="2">M133</strain>
    </source>
</reference>
<dbReference type="EMBL" id="CP071793">
    <property type="protein sequence ID" value="QTD51199.1"/>
    <property type="molecule type" value="Genomic_DNA"/>
</dbReference>
<organism evidence="2 3">
    <name type="scientific">Sulfidibacter corallicola</name>
    <dbReference type="NCBI Taxonomy" id="2818388"/>
    <lineage>
        <taxon>Bacteria</taxon>
        <taxon>Pseudomonadati</taxon>
        <taxon>Acidobacteriota</taxon>
        <taxon>Holophagae</taxon>
        <taxon>Acanthopleuribacterales</taxon>
        <taxon>Acanthopleuribacteraceae</taxon>
        <taxon>Sulfidibacter</taxon>
    </lineage>
</organism>
<accession>A0A8A4TMI9</accession>
<evidence type="ECO:0000259" key="1">
    <source>
        <dbReference type="Pfam" id="PF01695"/>
    </source>
</evidence>
<keyword evidence="2" id="KW-0067">ATP-binding</keyword>
<feature type="domain" description="IstB-like ATP-binding" evidence="1">
    <location>
        <begin position="20"/>
        <end position="146"/>
    </location>
</feature>
<dbReference type="PANTHER" id="PTHR30050:SF4">
    <property type="entry name" value="ATP-BINDING PROTEIN RV3427C IN INSERTION SEQUENCE-RELATED"/>
    <property type="match status" value="1"/>
</dbReference>
<name>A0A8A4TMI9_SULCO</name>
<dbReference type="Gene3D" id="3.40.50.300">
    <property type="entry name" value="P-loop containing nucleotide triphosphate hydrolases"/>
    <property type="match status" value="1"/>
</dbReference>
<dbReference type="GO" id="GO:0006260">
    <property type="term" value="P:DNA replication"/>
    <property type="evidence" value="ECO:0007669"/>
    <property type="project" value="TreeGrafter"/>
</dbReference>
<dbReference type="Proteomes" id="UP000663929">
    <property type="component" value="Chromosome"/>
</dbReference>
<evidence type="ECO:0000313" key="3">
    <source>
        <dbReference type="Proteomes" id="UP000663929"/>
    </source>
</evidence>
<dbReference type="Pfam" id="PF01695">
    <property type="entry name" value="IstB_IS21"/>
    <property type="match status" value="1"/>
</dbReference>
<dbReference type="PANTHER" id="PTHR30050">
    <property type="entry name" value="CHROMOSOMAL REPLICATION INITIATOR PROTEIN DNAA"/>
    <property type="match status" value="1"/>
</dbReference>
<dbReference type="InterPro" id="IPR027417">
    <property type="entry name" value="P-loop_NTPase"/>
</dbReference>
<gene>
    <name evidence="2" type="ORF">J3U87_01910</name>
</gene>
<dbReference type="CDD" id="cd00009">
    <property type="entry name" value="AAA"/>
    <property type="match status" value="1"/>
</dbReference>
<evidence type="ECO:0000313" key="2">
    <source>
        <dbReference type="EMBL" id="QTD51199.1"/>
    </source>
</evidence>
<keyword evidence="3" id="KW-1185">Reference proteome</keyword>
<dbReference type="InterPro" id="IPR002611">
    <property type="entry name" value="IstB_ATP-bd"/>
</dbReference>
<dbReference type="SUPFAM" id="SSF52540">
    <property type="entry name" value="P-loop containing nucleoside triphosphate hydrolases"/>
    <property type="match status" value="1"/>
</dbReference>
<sequence length="182" mass="21022">MDIPVDAFLNEPGYCSVQDGTSGTGKTGLAIGLARKALLDGYRVRFYNAQDNLDGLFASLADRSTSRVLKSMASYDLLVIDELGYLSLKPEQVKAFFKLTEMRYGNKATIITTNLDYEKWYQLFNRKPLVDAFLDRLRHHCITIKVLRSWWLRMGRFRYTHHRGSRPPNFTKKEPISFRDTT</sequence>